<accession>A0A6H0EHL4</accession>
<dbReference type="InterPro" id="IPR029045">
    <property type="entry name" value="ClpP/crotonase-like_dom_sf"/>
</dbReference>
<evidence type="ECO:0000256" key="1">
    <source>
        <dbReference type="ARBA" id="ARBA00007039"/>
    </source>
</evidence>
<evidence type="ECO:0000256" key="5">
    <source>
        <dbReference type="PROSITE-ProRule" id="PRU10085"/>
    </source>
</evidence>
<reference evidence="9" key="1">
    <citation type="journal article" date="2020" name="Syst. Biol.">
        <title>Exploration of Plastid Phylogenomic Conflict Yields New Insights into the Deep Relationships of Leguminosae.</title>
        <authorList>
            <person name="Zhang R."/>
            <person name="Wang Y.H."/>
            <person name="Jin J.J."/>
            <person name="Stull G.W."/>
            <person name="Bruneau A."/>
            <person name="Cardoso D."/>
            <person name="de Queiroz L.P."/>
            <person name="Moore M.J."/>
            <person name="Zhang S.D."/>
            <person name="Chen S.Y."/>
            <person name="Wang J."/>
            <person name="Li D.Z."/>
            <person name="Yi T.S."/>
        </authorList>
    </citation>
    <scope>NUCLEOTIDE SEQUENCE</scope>
    <source>
        <tissue evidence="9">Fresh</tissue>
    </source>
</reference>
<dbReference type="EMBL" id="MN709862">
    <property type="protein sequence ID" value="QIT00979.1"/>
    <property type="molecule type" value="Genomic_DNA"/>
</dbReference>
<name>A0A6H0EHL4_9FABA</name>
<dbReference type="GO" id="GO:0009532">
    <property type="term" value="C:plastid stroma"/>
    <property type="evidence" value="ECO:0007669"/>
    <property type="project" value="UniProtKB-ARBA"/>
</dbReference>
<dbReference type="GeneID" id="54611122"/>
<dbReference type="GO" id="GO:0004252">
    <property type="term" value="F:serine-type endopeptidase activity"/>
    <property type="evidence" value="ECO:0007669"/>
    <property type="project" value="UniProtKB-EC"/>
</dbReference>
<dbReference type="InterPro" id="IPR001907">
    <property type="entry name" value="ClpP"/>
</dbReference>
<dbReference type="CDD" id="cd07017">
    <property type="entry name" value="S14_ClpP_2"/>
    <property type="match status" value="1"/>
</dbReference>
<dbReference type="RefSeq" id="YP_009770277.1">
    <property type="nucleotide sequence ID" value="NC_047378.1"/>
</dbReference>
<organism evidence="9">
    <name type="scientific">Zapoteca portoricensis</name>
    <dbReference type="NCBI Taxonomy" id="1465380"/>
    <lineage>
        <taxon>Eukaryota</taxon>
        <taxon>Viridiplantae</taxon>
        <taxon>Streptophyta</taxon>
        <taxon>Embryophyta</taxon>
        <taxon>Tracheophyta</taxon>
        <taxon>Spermatophyta</taxon>
        <taxon>Magnoliopsida</taxon>
        <taxon>eudicotyledons</taxon>
        <taxon>Gunneridae</taxon>
        <taxon>Pentapetalae</taxon>
        <taxon>rosids</taxon>
        <taxon>fabids</taxon>
        <taxon>Fabales</taxon>
        <taxon>Fabaceae</taxon>
        <taxon>Caesalpinioideae</taxon>
        <taxon>mimosoid clade</taxon>
        <taxon>Ingeae</taxon>
        <taxon>Zapoteca</taxon>
    </lineage>
</organism>
<dbReference type="EC" id="3.4.21.92" evidence="7"/>
<evidence type="ECO:0000256" key="7">
    <source>
        <dbReference type="RuleBase" id="RU000549"/>
    </source>
</evidence>
<comment type="similarity">
    <text evidence="1 8">Belongs to the peptidase S14 family.</text>
</comment>
<geneLocation type="plastid" evidence="9"/>
<evidence type="ECO:0000256" key="2">
    <source>
        <dbReference type="ARBA" id="ARBA00022670"/>
    </source>
</evidence>
<evidence type="ECO:0000256" key="3">
    <source>
        <dbReference type="ARBA" id="ARBA00022801"/>
    </source>
</evidence>
<protein>
    <recommendedName>
        <fullName evidence="8">ATP-dependent Clp protease proteolytic subunit</fullName>
        <ecNumber evidence="7">3.4.21.92</ecNumber>
    </recommendedName>
</protein>
<dbReference type="GO" id="GO:0051117">
    <property type="term" value="F:ATPase binding"/>
    <property type="evidence" value="ECO:0007669"/>
    <property type="project" value="TreeGrafter"/>
</dbReference>
<keyword evidence="2 7" id="KW-0645">Protease</keyword>
<dbReference type="InterPro" id="IPR023562">
    <property type="entry name" value="ClpP/TepA"/>
</dbReference>
<keyword evidence="4 7" id="KW-0720">Serine protease</keyword>
<sequence>MPVGLPKVAFRIPGDEEASWVDIYNVLYRTRLLFLFKELDNETSNFICGLMVFLSLEDRTKDLFLFLSCPGGWLVPGLALYELMQALPPDVQTMGLGVAASMGSFILTGGTITRRLAFPALRVLIHQPASVFFRDNSLDFSTELGDIAQARFDIAKTYTQRTGQPFEVVYIDLIRDRFMSADEAQAHGIVDSIAIDY</sequence>
<dbReference type="PROSITE" id="PS00381">
    <property type="entry name" value="CLP_PROTEASE_SER"/>
    <property type="match status" value="1"/>
</dbReference>
<dbReference type="InterPro" id="IPR033135">
    <property type="entry name" value="ClpP_His_AS"/>
</dbReference>
<dbReference type="GO" id="GO:0006515">
    <property type="term" value="P:protein quality control for misfolded or incompletely synthesized proteins"/>
    <property type="evidence" value="ECO:0007669"/>
    <property type="project" value="TreeGrafter"/>
</dbReference>
<dbReference type="AlphaFoldDB" id="A0A6H0EHL4"/>
<feature type="active site" evidence="6">
    <location>
        <position position="126"/>
    </location>
</feature>
<evidence type="ECO:0000256" key="4">
    <source>
        <dbReference type="ARBA" id="ARBA00022825"/>
    </source>
</evidence>
<dbReference type="GO" id="GO:0009368">
    <property type="term" value="C:endopeptidase Clp complex"/>
    <property type="evidence" value="ECO:0007669"/>
    <property type="project" value="TreeGrafter"/>
</dbReference>
<dbReference type="PANTHER" id="PTHR10381">
    <property type="entry name" value="ATP-DEPENDENT CLP PROTEASE PROTEOLYTIC SUBUNIT"/>
    <property type="match status" value="1"/>
</dbReference>
<gene>
    <name evidence="9" type="primary">clpP</name>
</gene>
<evidence type="ECO:0000313" key="9">
    <source>
        <dbReference type="EMBL" id="QIT00979.1"/>
    </source>
</evidence>
<dbReference type="InterPro" id="IPR018215">
    <property type="entry name" value="ClpP_Ser_AS"/>
</dbReference>
<dbReference type="SUPFAM" id="SSF52096">
    <property type="entry name" value="ClpP/crotonase"/>
    <property type="match status" value="1"/>
</dbReference>
<dbReference type="Pfam" id="PF00574">
    <property type="entry name" value="CLP_protease"/>
    <property type="match status" value="1"/>
</dbReference>
<proteinExistence type="inferred from homology"/>
<keyword evidence="3 7" id="KW-0378">Hydrolase</keyword>
<feature type="active site" evidence="5">
    <location>
        <position position="101"/>
    </location>
</feature>
<keyword evidence="9" id="KW-0934">Plastid</keyword>
<dbReference type="PRINTS" id="PR00127">
    <property type="entry name" value="CLPPROTEASEP"/>
</dbReference>
<evidence type="ECO:0000256" key="8">
    <source>
        <dbReference type="RuleBase" id="RU003567"/>
    </source>
</evidence>
<evidence type="ECO:0000256" key="6">
    <source>
        <dbReference type="PROSITE-ProRule" id="PRU10086"/>
    </source>
</evidence>
<dbReference type="Gene3D" id="3.90.226.10">
    <property type="entry name" value="2-enoyl-CoA Hydratase, Chain A, domain 1"/>
    <property type="match status" value="1"/>
</dbReference>
<dbReference type="PANTHER" id="PTHR10381:SF73">
    <property type="entry name" value="ATP-DEPENDENT CLP PROTEASE PROTEOLYTIC SUBUNIT"/>
    <property type="match status" value="1"/>
</dbReference>
<dbReference type="PROSITE" id="PS00382">
    <property type="entry name" value="CLP_PROTEASE_HIS"/>
    <property type="match status" value="1"/>
</dbReference>
<dbReference type="GO" id="GO:0004176">
    <property type="term" value="F:ATP-dependent peptidase activity"/>
    <property type="evidence" value="ECO:0007669"/>
    <property type="project" value="InterPro"/>
</dbReference>